<organism evidence="14 15">
    <name type="scientific">Hanseniaspora guilliermondii</name>
    <dbReference type="NCBI Taxonomy" id="56406"/>
    <lineage>
        <taxon>Eukaryota</taxon>
        <taxon>Fungi</taxon>
        <taxon>Dikarya</taxon>
        <taxon>Ascomycota</taxon>
        <taxon>Saccharomycotina</taxon>
        <taxon>Saccharomycetes</taxon>
        <taxon>Saccharomycodales</taxon>
        <taxon>Saccharomycodaceae</taxon>
        <taxon>Hanseniaspora</taxon>
    </lineage>
</organism>
<evidence type="ECO:0000256" key="8">
    <source>
        <dbReference type="ARBA" id="ARBA00022853"/>
    </source>
</evidence>
<dbReference type="Gene3D" id="3.40.50.10810">
    <property type="entry name" value="Tandem AAA-ATPase domain"/>
    <property type="match status" value="1"/>
</dbReference>
<dbReference type="PROSITE" id="PS51192">
    <property type="entry name" value="HELICASE_ATP_BIND_1"/>
    <property type="match status" value="1"/>
</dbReference>
<dbReference type="GO" id="GO:0016787">
    <property type="term" value="F:hydrolase activity"/>
    <property type="evidence" value="ECO:0007669"/>
    <property type="project" value="UniProtKB-KW"/>
</dbReference>
<dbReference type="GO" id="GO:0000706">
    <property type="term" value="P:meiotic DNA double-strand break processing"/>
    <property type="evidence" value="ECO:0007669"/>
    <property type="project" value="EnsemblFungi"/>
</dbReference>
<comment type="subcellular location">
    <subcellularLocation>
        <location evidence="1">Nucleus</location>
    </subcellularLocation>
</comment>
<dbReference type="InterPro" id="IPR001650">
    <property type="entry name" value="Helicase_C-like"/>
</dbReference>
<dbReference type="SMART" id="SM00487">
    <property type="entry name" value="DEXDc"/>
    <property type="match status" value="1"/>
</dbReference>
<dbReference type="Pfam" id="PF00176">
    <property type="entry name" value="SNF2-rel_dom"/>
    <property type="match status" value="1"/>
</dbReference>
<dbReference type="GO" id="GO:0140658">
    <property type="term" value="F:ATP-dependent chromatin remodeler activity"/>
    <property type="evidence" value="ECO:0007669"/>
    <property type="project" value="EnsemblFungi"/>
</dbReference>
<dbReference type="InterPro" id="IPR014001">
    <property type="entry name" value="Helicase_ATP-bd"/>
</dbReference>
<dbReference type="GO" id="GO:0000775">
    <property type="term" value="C:chromosome, centromeric region"/>
    <property type="evidence" value="ECO:0007669"/>
    <property type="project" value="EnsemblFungi"/>
</dbReference>
<dbReference type="Pfam" id="PF00271">
    <property type="entry name" value="Helicase_C"/>
    <property type="match status" value="1"/>
</dbReference>
<feature type="compositionally biased region" description="Acidic residues" evidence="11">
    <location>
        <begin position="168"/>
        <end position="179"/>
    </location>
</feature>
<evidence type="ECO:0000313" key="15">
    <source>
        <dbReference type="Proteomes" id="UP000183365"/>
    </source>
</evidence>
<dbReference type="VEuPathDB" id="FungiDB:HGUI_01280"/>
<dbReference type="Gene3D" id="3.40.50.300">
    <property type="entry name" value="P-loop containing nucleotide triphosphate hydrolases"/>
    <property type="match status" value="1"/>
</dbReference>
<accession>A0A1L0AYC2</accession>
<keyword evidence="10" id="KW-0539">Nucleus</keyword>
<evidence type="ECO:0000259" key="13">
    <source>
        <dbReference type="PROSITE" id="PS51194"/>
    </source>
</evidence>
<evidence type="ECO:0000256" key="9">
    <source>
        <dbReference type="ARBA" id="ARBA00023125"/>
    </source>
</evidence>
<reference evidence="15" key="1">
    <citation type="submission" date="2016-11" db="EMBL/GenBank/DDBJ databases">
        <authorList>
            <person name="Guldener U."/>
        </authorList>
    </citation>
    <scope>NUCLEOTIDE SEQUENCE [LARGE SCALE GENOMIC DNA]</scope>
</reference>
<feature type="compositionally biased region" description="Basic and acidic residues" evidence="11">
    <location>
        <begin position="348"/>
        <end position="360"/>
    </location>
</feature>
<evidence type="ECO:0000313" key="14">
    <source>
        <dbReference type="EMBL" id="SGZ39080.1"/>
    </source>
</evidence>
<dbReference type="GO" id="GO:0042802">
    <property type="term" value="F:identical protein binding"/>
    <property type="evidence" value="ECO:0007669"/>
    <property type="project" value="EnsemblFungi"/>
</dbReference>
<feature type="region of interest" description="Disordered" evidence="11">
    <location>
        <begin position="411"/>
        <end position="433"/>
    </location>
</feature>
<evidence type="ECO:0000256" key="10">
    <source>
        <dbReference type="ARBA" id="ARBA00023242"/>
    </source>
</evidence>
<evidence type="ECO:0000259" key="12">
    <source>
        <dbReference type="PROSITE" id="PS51192"/>
    </source>
</evidence>
<feature type="region of interest" description="Disordered" evidence="11">
    <location>
        <begin position="143"/>
        <end position="179"/>
    </location>
</feature>
<dbReference type="InterPro" id="IPR038718">
    <property type="entry name" value="SNF2-like_sf"/>
</dbReference>
<dbReference type="GO" id="GO:0005634">
    <property type="term" value="C:nucleus"/>
    <property type="evidence" value="ECO:0007669"/>
    <property type="project" value="UniProtKB-SubCell"/>
</dbReference>
<dbReference type="GO" id="GO:0000122">
    <property type="term" value="P:negative regulation of transcription by RNA polymerase II"/>
    <property type="evidence" value="ECO:0007669"/>
    <property type="project" value="EnsemblFungi"/>
</dbReference>
<dbReference type="PROSITE" id="PS51194">
    <property type="entry name" value="HELICASE_CTER"/>
    <property type="match status" value="1"/>
</dbReference>
<evidence type="ECO:0000256" key="4">
    <source>
        <dbReference type="ARBA" id="ARBA00022741"/>
    </source>
</evidence>
<evidence type="ECO:0000256" key="2">
    <source>
        <dbReference type="ARBA" id="ARBA00007025"/>
    </source>
</evidence>
<dbReference type="OrthoDB" id="5857104at2759"/>
<keyword evidence="15" id="KW-1185">Reference proteome</keyword>
<dbReference type="GO" id="GO:1990918">
    <property type="term" value="P:double-strand break repair involved in meiotic recombination"/>
    <property type="evidence" value="ECO:0007669"/>
    <property type="project" value="EnsemblFungi"/>
</dbReference>
<dbReference type="SMART" id="SM00490">
    <property type="entry name" value="HELICc"/>
    <property type="match status" value="1"/>
</dbReference>
<dbReference type="GO" id="GO:0031934">
    <property type="term" value="C:mating-type region heterochromatin"/>
    <property type="evidence" value="ECO:0007669"/>
    <property type="project" value="EnsemblFungi"/>
</dbReference>
<dbReference type="GO" id="GO:0000183">
    <property type="term" value="P:rDNA heterochromatin formation"/>
    <property type="evidence" value="ECO:0007669"/>
    <property type="project" value="EnsemblFungi"/>
</dbReference>
<dbReference type="AlphaFoldDB" id="A0A1L0AYC2"/>
<dbReference type="GO" id="GO:0031509">
    <property type="term" value="P:subtelomeric heterochromatin formation"/>
    <property type="evidence" value="ECO:0007669"/>
    <property type="project" value="EnsemblFungi"/>
</dbReference>
<dbReference type="Proteomes" id="UP000183365">
    <property type="component" value="Unassembled WGS sequence"/>
</dbReference>
<gene>
    <name evidence="14" type="ORF">HGUI_01280</name>
</gene>
<feature type="region of interest" description="Disordered" evidence="11">
    <location>
        <begin position="339"/>
        <end position="388"/>
    </location>
</feature>
<dbReference type="GO" id="GO:0003678">
    <property type="term" value="F:DNA helicase activity"/>
    <property type="evidence" value="ECO:0007669"/>
    <property type="project" value="UniProtKB-EC"/>
</dbReference>
<dbReference type="GO" id="GO:0003682">
    <property type="term" value="F:chromatin binding"/>
    <property type="evidence" value="ECO:0007669"/>
    <property type="project" value="EnsemblFungi"/>
</dbReference>
<dbReference type="FunFam" id="3.40.50.10810:FF:000014">
    <property type="entry name" value="SWI/SNF-related matrix-associated actin-dependent regulator of chromatin subfamily A containing DEAD/H box 1"/>
    <property type="match status" value="1"/>
</dbReference>
<dbReference type="GO" id="GO:0033120">
    <property type="term" value="P:positive regulation of RNA splicing"/>
    <property type="evidence" value="ECO:0007669"/>
    <property type="project" value="EnsemblFungi"/>
</dbReference>
<proteinExistence type="inferred from homology"/>
<dbReference type="GO" id="GO:0030466">
    <property type="term" value="P:silent mating-type cassette heterochromatin formation"/>
    <property type="evidence" value="ECO:0007669"/>
    <property type="project" value="EnsemblFungi"/>
</dbReference>
<feature type="compositionally biased region" description="Acidic residues" evidence="11">
    <location>
        <begin position="364"/>
        <end position="388"/>
    </location>
</feature>
<dbReference type="GO" id="GO:0003677">
    <property type="term" value="F:DNA binding"/>
    <property type="evidence" value="ECO:0007669"/>
    <property type="project" value="UniProtKB-KW"/>
</dbReference>
<name>A0A1L0AYC2_9ASCO</name>
<dbReference type="InterPro" id="IPR049730">
    <property type="entry name" value="SNF2/RAD54-like_C"/>
</dbReference>
<dbReference type="InterPro" id="IPR027417">
    <property type="entry name" value="P-loop_NTPase"/>
</dbReference>
<dbReference type="InterPro" id="IPR000330">
    <property type="entry name" value="SNF2_N"/>
</dbReference>
<evidence type="ECO:0000256" key="6">
    <source>
        <dbReference type="ARBA" id="ARBA00022806"/>
    </source>
</evidence>
<evidence type="ECO:0000256" key="3">
    <source>
        <dbReference type="ARBA" id="ARBA00012551"/>
    </source>
</evidence>
<keyword evidence="6" id="KW-0347">Helicase</keyword>
<keyword evidence="8" id="KW-0156">Chromatin regulator</keyword>
<dbReference type="EMBL" id="FQNF01000017">
    <property type="protein sequence ID" value="SGZ39080.1"/>
    <property type="molecule type" value="Genomic_DNA"/>
</dbReference>
<keyword evidence="5" id="KW-0378">Hydrolase</keyword>
<comment type="similarity">
    <text evidence="2">Belongs to the SNF2/RAD54 helicase family.</text>
</comment>
<protein>
    <recommendedName>
        <fullName evidence="3">DNA helicase</fullName>
        <ecNumber evidence="3">3.6.4.12</ecNumber>
    </recommendedName>
</protein>
<dbReference type="SUPFAM" id="SSF52540">
    <property type="entry name" value="P-loop containing nucleoside triphosphate hydrolases"/>
    <property type="match status" value="2"/>
</dbReference>
<feature type="domain" description="Helicase ATP-binding" evidence="12">
    <location>
        <begin position="475"/>
        <end position="642"/>
    </location>
</feature>
<evidence type="ECO:0000256" key="1">
    <source>
        <dbReference type="ARBA" id="ARBA00004123"/>
    </source>
</evidence>
<feature type="compositionally biased region" description="Low complexity" evidence="11">
    <location>
        <begin position="415"/>
        <end position="426"/>
    </location>
</feature>
<dbReference type="CDD" id="cd18793">
    <property type="entry name" value="SF2_C_SNF"/>
    <property type="match status" value="1"/>
</dbReference>
<keyword evidence="4" id="KW-0547">Nucleotide-binding</keyword>
<keyword evidence="9" id="KW-0238">DNA-binding</keyword>
<evidence type="ECO:0000256" key="7">
    <source>
        <dbReference type="ARBA" id="ARBA00022840"/>
    </source>
</evidence>
<feature type="domain" description="Helicase C-terminal" evidence="13">
    <location>
        <begin position="825"/>
        <end position="994"/>
    </location>
</feature>
<dbReference type="EC" id="3.6.4.12" evidence="3"/>
<feature type="compositionally biased region" description="Polar residues" evidence="11">
    <location>
        <begin position="143"/>
        <end position="152"/>
    </location>
</feature>
<sequence>MNDSSIIENETSPSKVEISERQKYLRINKIFQSFPRLDMDLIRIVCEKNKWNNESTQKHLLSLLKGDKMKKITISDLPWDTTTQNSPSKIVVTPLSMKNTHDPTLSNVKGSSIFQKYKNRAIKPQSNVEAQSIRNSINKPNFTSSFNFKNQGESTTSKTKLKRLESSSSEEAEMDDVFSSDEDISPADEYVHVEKVSKREQQRKDFMTFINESADNDIADIADIPIEQAKKIISLRPFADMNAFLMMEFPYESTDGQPIKKKRKNAKPDGERIFEKAIKTLQGYGAIESLIKKCNNYGAAISKEIEKWGVSKSAEGDKGDDGDIGMDFLVVNKQNDVDEIAPSDIGSESEHEVLEEKEPNVEVIESEPEEFDPDEEISSDPENDSDEFDAAEYSEYDEDDDDMVSVKRKKIVIDSSPSKQSNQKSNLNTKKPKKHPLLDLRVGAKSTEFFNKAPKYLSKKITLKDYQLSGINWMYLLYINGLSCILGDEMGLGKSCQIISFLAHLLEKKEDGPHLIVVPSSTLENWLREFEKFCPKIRAIPYYGSQAEREELRYTLEDTSTYDVMVTTYNLAAGSKPDHQFLAKRGFNCVIFDEGHMLKNSTSERFNKLIRIKANFRALLTGTPLQNNLRELISLLNFIMPSLFYEQQDVLINVFKQKATTNNNSDYNPLLAQEALQRAKKLMKPFILRRRKQQVLKHLPAKHISVVHCNTTPQQKAMYDLKMKEMITNKHLTGSKKSRQNWIMHLRKLAIHPGLSRNVFSDEIIDKMSTDILDEPYYKKDGNKQYIQEDMSVMSDIELNKLCKEFPKTLKKYEINEQELMENSGKIRVMLKLLNDITVKKGEKILIFSMFTQVLDVIGWVLKKHGYKFLRLDGSTSVNERQSLIDEFYKDDEIKVFILSTKAGGFGINLVAANNVLIFDQSFNPHDDAQAMDRAHRVGQTKEVNVYTLISNGTIEEQINKLAQNKLQLDTHISKENDNEELGKSDNIKLNSLLNDVIGEAIQEENQ</sequence>
<dbReference type="PANTHER" id="PTHR10799">
    <property type="entry name" value="SNF2/RAD54 HELICASE FAMILY"/>
    <property type="match status" value="1"/>
</dbReference>
<dbReference type="GO" id="GO:0000781">
    <property type="term" value="C:chromosome, telomeric region"/>
    <property type="evidence" value="ECO:0007669"/>
    <property type="project" value="GOC"/>
</dbReference>
<evidence type="ECO:0000256" key="11">
    <source>
        <dbReference type="SAM" id="MobiDB-lite"/>
    </source>
</evidence>
<dbReference type="GO" id="GO:0005524">
    <property type="term" value="F:ATP binding"/>
    <property type="evidence" value="ECO:0007669"/>
    <property type="project" value="UniProtKB-KW"/>
</dbReference>
<evidence type="ECO:0000256" key="5">
    <source>
        <dbReference type="ARBA" id="ARBA00022801"/>
    </source>
</evidence>
<keyword evidence="7" id="KW-0067">ATP-binding</keyword>